<accession>A0A9P8TSC1</accession>
<comment type="caution">
    <text evidence="1">The sequence shown here is derived from an EMBL/GenBank/DDBJ whole genome shotgun (WGS) entry which is preliminary data.</text>
</comment>
<protein>
    <submittedName>
        <fullName evidence="1">Uncharacterized protein</fullName>
    </submittedName>
</protein>
<evidence type="ECO:0000313" key="2">
    <source>
        <dbReference type="Proteomes" id="UP000774326"/>
    </source>
</evidence>
<reference evidence="1" key="1">
    <citation type="journal article" date="2021" name="Open Biol.">
        <title>Shared evolutionary footprints suggest mitochondrial oxidative damage underlies multiple complex I losses in fungi.</title>
        <authorList>
            <person name="Schikora-Tamarit M.A."/>
            <person name="Marcet-Houben M."/>
            <person name="Nosek J."/>
            <person name="Gabaldon T."/>
        </authorList>
    </citation>
    <scope>NUCLEOTIDE SEQUENCE</scope>
    <source>
        <strain evidence="1">CBS2887</strain>
    </source>
</reference>
<proteinExistence type="predicted"/>
<dbReference type="AlphaFoldDB" id="A0A9P8TSC1"/>
<keyword evidence="2" id="KW-1185">Reference proteome</keyword>
<reference evidence="1" key="2">
    <citation type="submission" date="2021-01" db="EMBL/GenBank/DDBJ databases">
        <authorList>
            <person name="Schikora-Tamarit M.A."/>
        </authorList>
    </citation>
    <scope>NUCLEOTIDE SEQUENCE</scope>
    <source>
        <strain evidence="1">CBS2887</strain>
    </source>
</reference>
<gene>
    <name evidence="1" type="ORF">WICPIJ_000203</name>
</gene>
<name>A0A9P8TSC1_WICPI</name>
<dbReference type="EMBL" id="JAEUBG010000134">
    <property type="protein sequence ID" value="KAH3688819.1"/>
    <property type="molecule type" value="Genomic_DNA"/>
</dbReference>
<sequence length="92" mass="10242">MKDPMLTICPVKPSTTGAVLLFCLTKFPFMLTPSPCSFKERITVEVNLYSALAPETSHSKTWILSQESSSFVFFNNTTPENPDSSLSSSFQR</sequence>
<dbReference type="Proteomes" id="UP000774326">
    <property type="component" value="Unassembled WGS sequence"/>
</dbReference>
<organism evidence="1 2">
    <name type="scientific">Wickerhamomyces pijperi</name>
    <name type="common">Yeast</name>
    <name type="synonym">Pichia pijperi</name>
    <dbReference type="NCBI Taxonomy" id="599730"/>
    <lineage>
        <taxon>Eukaryota</taxon>
        <taxon>Fungi</taxon>
        <taxon>Dikarya</taxon>
        <taxon>Ascomycota</taxon>
        <taxon>Saccharomycotina</taxon>
        <taxon>Saccharomycetes</taxon>
        <taxon>Phaffomycetales</taxon>
        <taxon>Wickerhamomycetaceae</taxon>
        <taxon>Wickerhamomyces</taxon>
    </lineage>
</organism>
<evidence type="ECO:0000313" key="1">
    <source>
        <dbReference type="EMBL" id="KAH3688819.1"/>
    </source>
</evidence>